<dbReference type="GO" id="GO:0003700">
    <property type="term" value="F:DNA-binding transcription factor activity"/>
    <property type="evidence" value="ECO:0007669"/>
    <property type="project" value="TreeGrafter"/>
</dbReference>
<keyword evidence="7" id="KW-1185">Reference proteome</keyword>
<comment type="caution">
    <text evidence="6">The sequence shown here is derived from an EMBL/GenBank/DDBJ whole genome shotgun (WGS) entry which is preliminary data.</text>
</comment>
<dbReference type="InterPro" id="IPR005471">
    <property type="entry name" value="Tscrpt_reg_IclR_N"/>
</dbReference>
<dbReference type="AlphaFoldDB" id="A0A0D2GJY8"/>
<dbReference type="SUPFAM" id="SSF46785">
    <property type="entry name" value="Winged helix' DNA-binding domain"/>
    <property type="match status" value="1"/>
</dbReference>
<organism evidence="6 7">
    <name type="scientific">Dethiosulfatarculus sandiegensis</name>
    <dbReference type="NCBI Taxonomy" id="1429043"/>
    <lineage>
        <taxon>Bacteria</taxon>
        <taxon>Pseudomonadati</taxon>
        <taxon>Thermodesulfobacteriota</taxon>
        <taxon>Desulfarculia</taxon>
        <taxon>Desulfarculales</taxon>
        <taxon>Desulfarculaceae</taxon>
        <taxon>Dethiosulfatarculus</taxon>
    </lineage>
</organism>
<dbReference type="PANTHER" id="PTHR30136:SF24">
    <property type="entry name" value="HTH-TYPE TRANSCRIPTIONAL REPRESSOR ALLR"/>
    <property type="match status" value="1"/>
</dbReference>
<dbReference type="Gene3D" id="1.10.10.10">
    <property type="entry name" value="Winged helix-like DNA-binding domain superfamily/Winged helix DNA-binding domain"/>
    <property type="match status" value="1"/>
</dbReference>
<dbReference type="PROSITE" id="PS51077">
    <property type="entry name" value="HTH_ICLR"/>
    <property type="match status" value="1"/>
</dbReference>
<dbReference type="InterPro" id="IPR014757">
    <property type="entry name" value="Tscrpt_reg_IclR_C"/>
</dbReference>
<dbReference type="InterPro" id="IPR036390">
    <property type="entry name" value="WH_DNA-bd_sf"/>
</dbReference>
<dbReference type="Proteomes" id="UP000032233">
    <property type="component" value="Unassembled WGS sequence"/>
</dbReference>
<sequence>MVSANNYRAPSVKRALDILELVAKSSQGLGISDLARRLKISKGTVFGILNQLEEKGALIRGPVGKNYSLGPWLNALSSQGRAYIRLREVCGPEMHRLRDELNQSIFMGVATRKGVTVLEARQAAGVIGISAGPGTRLPLSAGAVGKVFLAGLPDLEVNRVLEKGLRKHTPHTVTDPDQLKSQLKEIRARGYAVEENEYLMGVWAASASLGASQGLPAALWSVGFIGSLAPGDLNELGLSLHQAADRIMALLSG</sequence>
<evidence type="ECO:0000313" key="7">
    <source>
        <dbReference type="Proteomes" id="UP000032233"/>
    </source>
</evidence>
<dbReference type="InterPro" id="IPR036388">
    <property type="entry name" value="WH-like_DNA-bd_sf"/>
</dbReference>
<accession>A0A0D2GJY8</accession>
<evidence type="ECO:0000256" key="3">
    <source>
        <dbReference type="ARBA" id="ARBA00023163"/>
    </source>
</evidence>
<dbReference type="Gene3D" id="3.30.450.40">
    <property type="match status" value="1"/>
</dbReference>
<keyword evidence="1" id="KW-0805">Transcription regulation</keyword>
<evidence type="ECO:0008006" key="8">
    <source>
        <dbReference type="Google" id="ProtNLM"/>
    </source>
</evidence>
<evidence type="ECO:0000256" key="1">
    <source>
        <dbReference type="ARBA" id="ARBA00023015"/>
    </source>
</evidence>
<dbReference type="Pfam" id="PF01614">
    <property type="entry name" value="IclR_C"/>
    <property type="match status" value="1"/>
</dbReference>
<feature type="domain" description="HTH iclR-type" evidence="4">
    <location>
        <begin position="9"/>
        <end position="71"/>
    </location>
</feature>
<feature type="domain" description="IclR-ED" evidence="5">
    <location>
        <begin position="72"/>
        <end position="253"/>
    </location>
</feature>
<dbReference type="InParanoid" id="A0A0D2GJY8"/>
<evidence type="ECO:0000313" key="6">
    <source>
        <dbReference type="EMBL" id="KIX15057.1"/>
    </source>
</evidence>
<evidence type="ECO:0000259" key="4">
    <source>
        <dbReference type="PROSITE" id="PS51077"/>
    </source>
</evidence>
<dbReference type="InterPro" id="IPR050707">
    <property type="entry name" value="HTH_MetabolicPath_Reg"/>
</dbReference>
<evidence type="ECO:0000256" key="2">
    <source>
        <dbReference type="ARBA" id="ARBA00023125"/>
    </source>
</evidence>
<dbReference type="RefSeq" id="WP_052514893.1">
    <property type="nucleotide sequence ID" value="NZ_AZAC01000005.1"/>
</dbReference>
<dbReference type="SUPFAM" id="SSF55781">
    <property type="entry name" value="GAF domain-like"/>
    <property type="match status" value="1"/>
</dbReference>
<protein>
    <recommendedName>
        <fullName evidence="8">IclR family transcriptional regulator</fullName>
    </recommendedName>
</protein>
<dbReference type="Pfam" id="PF09339">
    <property type="entry name" value="HTH_IclR"/>
    <property type="match status" value="1"/>
</dbReference>
<gene>
    <name evidence="6" type="ORF">X474_06005</name>
</gene>
<dbReference type="GO" id="GO:0003677">
    <property type="term" value="F:DNA binding"/>
    <property type="evidence" value="ECO:0007669"/>
    <property type="project" value="UniProtKB-KW"/>
</dbReference>
<proteinExistence type="predicted"/>
<dbReference type="InterPro" id="IPR029016">
    <property type="entry name" value="GAF-like_dom_sf"/>
</dbReference>
<keyword evidence="3" id="KW-0804">Transcription</keyword>
<name>A0A0D2GJY8_9BACT</name>
<keyword evidence="2" id="KW-0238">DNA-binding</keyword>
<evidence type="ECO:0000259" key="5">
    <source>
        <dbReference type="PROSITE" id="PS51078"/>
    </source>
</evidence>
<dbReference type="OrthoDB" id="9791752at2"/>
<dbReference type="SMART" id="SM00346">
    <property type="entry name" value="HTH_ICLR"/>
    <property type="match status" value="1"/>
</dbReference>
<reference evidence="6 7" key="1">
    <citation type="submission" date="2013-11" db="EMBL/GenBank/DDBJ databases">
        <title>Metagenomic analysis of a methanogenic consortium involved in long chain n-alkane degradation.</title>
        <authorList>
            <person name="Davidova I.A."/>
            <person name="Callaghan A.V."/>
            <person name="Wawrik B."/>
            <person name="Pruitt S."/>
            <person name="Marks C."/>
            <person name="Duncan K.E."/>
            <person name="Suflita J.M."/>
        </authorList>
    </citation>
    <scope>NUCLEOTIDE SEQUENCE [LARGE SCALE GENOMIC DNA]</scope>
    <source>
        <strain evidence="6 7">SPR</strain>
    </source>
</reference>
<dbReference type="GO" id="GO:0045892">
    <property type="term" value="P:negative regulation of DNA-templated transcription"/>
    <property type="evidence" value="ECO:0007669"/>
    <property type="project" value="TreeGrafter"/>
</dbReference>
<dbReference type="PANTHER" id="PTHR30136">
    <property type="entry name" value="HELIX-TURN-HELIX TRANSCRIPTIONAL REGULATOR, ICLR FAMILY"/>
    <property type="match status" value="1"/>
</dbReference>
<dbReference type="EMBL" id="AZAC01000005">
    <property type="protein sequence ID" value="KIX15057.1"/>
    <property type="molecule type" value="Genomic_DNA"/>
</dbReference>
<dbReference type="STRING" id="1429043.X474_06005"/>
<dbReference type="PROSITE" id="PS51078">
    <property type="entry name" value="ICLR_ED"/>
    <property type="match status" value="1"/>
</dbReference>